<name>A0A1N7CP50_9NOCA</name>
<dbReference type="RefSeq" id="WP_076475794.1">
    <property type="nucleotide sequence ID" value="NZ_FTNT01000001.1"/>
</dbReference>
<evidence type="ECO:0000313" key="3">
    <source>
        <dbReference type="Proteomes" id="UP000186218"/>
    </source>
</evidence>
<dbReference type="AlphaFoldDB" id="A0A1N7CP50"/>
<organism evidence="2 3">
    <name type="scientific">Williamsia sterculiae</name>
    <dbReference type="NCBI Taxonomy" id="1344003"/>
    <lineage>
        <taxon>Bacteria</taxon>
        <taxon>Bacillati</taxon>
        <taxon>Actinomycetota</taxon>
        <taxon>Actinomycetes</taxon>
        <taxon>Mycobacteriales</taxon>
        <taxon>Nocardiaceae</taxon>
        <taxon>Williamsia</taxon>
    </lineage>
</organism>
<protein>
    <submittedName>
        <fullName evidence="2">Uncharacterized protein</fullName>
    </submittedName>
</protein>
<evidence type="ECO:0000313" key="2">
    <source>
        <dbReference type="EMBL" id="SIR65257.1"/>
    </source>
</evidence>
<dbReference type="Proteomes" id="UP000186218">
    <property type="component" value="Unassembled WGS sequence"/>
</dbReference>
<feature type="region of interest" description="Disordered" evidence="1">
    <location>
        <begin position="1"/>
        <end position="63"/>
    </location>
</feature>
<accession>A0A1N7CP50</accession>
<dbReference type="STRING" id="1344003.SAMN05445060_0259"/>
<dbReference type="EMBL" id="FTNT01000001">
    <property type="protein sequence ID" value="SIR65257.1"/>
    <property type="molecule type" value="Genomic_DNA"/>
</dbReference>
<gene>
    <name evidence="2" type="ORF">SAMN05445060_0259</name>
</gene>
<reference evidence="2 3" key="1">
    <citation type="submission" date="2017-01" db="EMBL/GenBank/DDBJ databases">
        <authorList>
            <person name="Mah S.A."/>
            <person name="Swanson W.J."/>
            <person name="Moy G.W."/>
            <person name="Vacquier V.D."/>
        </authorList>
    </citation>
    <scope>NUCLEOTIDE SEQUENCE [LARGE SCALE GENOMIC DNA]</scope>
    <source>
        <strain evidence="2 3">CPCC 203464</strain>
    </source>
</reference>
<dbReference type="OrthoDB" id="4468296at2"/>
<proteinExistence type="predicted"/>
<feature type="compositionally biased region" description="Low complexity" evidence="1">
    <location>
        <begin position="30"/>
        <end position="41"/>
    </location>
</feature>
<sequence length="97" mass="10345">MLGKKKNSDTDDAASTRSEPRDEPTREVAVGDVVTVTTDDGGTARGTLIEDFGTQDDSGSTRLAPDVRVRPRRWAIQLDDGGLVFADDDALAPGSRI</sequence>
<keyword evidence="3" id="KW-1185">Reference proteome</keyword>
<evidence type="ECO:0000256" key="1">
    <source>
        <dbReference type="SAM" id="MobiDB-lite"/>
    </source>
</evidence>